<protein>
    <submittedName>
        <fullName evidence="1">Glycosyltransferase</fullName>
        <ecNumber evidence="1">2.4.-.-</ecNumber>
    </submittedName>
</protein>
<evidence type="ECO:0000313" key="1">
    <source>
        <dbReference type="EMBL" id="XPM67396.1"/>
    </source>
</evidence>
<proteinExistence type="predicted"/>
<accession>A0ACD5H684</accession>
<keyword evidence="1" id="KW-0328">Glycosyltransferase</keyword>
<keyword evidence="1" id="KW-0808">Transferase</keyword>
<dbReference type="EMBL" id="CP182909">
    <property type="protein sequence ID" value="XPM67396.1"/>
    <property type="molecule type" value="Genomic_DNA"/>
</dbReference>
<reference evidence="1 2" key="1">
    <citation type="journal article" date="2016" name="Genome Announc.">
        <title>Draft Genome Sequence of the Thermotolerant Cyanobacterium Desertifilum sp. IPPAS B-1220.</title>
        <authorList>
            <person name="Mironov K.S."/>
            <person name="Sinetova M.A."/>
            <person name="Bolatkhan K."/>
            <person name="Zayadan B.K."/>
            <person name="Ustinova V.V."/>
            <person name="Kupriyanova E.V."/>
            <person name="Skrypnik A.N."/>
            <person name="Gogoleva N.E."/>
            <person name="Gogolev Y.V."/>
            <person name="Los D.A."/>
        </authorList>
    </citation>
    <scope>NUCLEOTIDE SEQUENCE [LARGE SCALE GENOMIC DNA]</scope>
    <source>
        <strain evidence="1 2">IPPAS B-1220</strain>
    </source>
</reference>
<sequence>MQFTVVPEETGLLAPPQDEAAFAQAIDRILMNSEWRSQLGKAARKRVEDKFSWAGVASQLSHLYQQLLVEKPTKTLVNQVSA</sequence>
<name>A0ACD5H684_9CYAN</name>
<keyword evidence="2" id="KW-1185">Reference proteome</keyword>
<evidence type="ECO:0000313" key="2">
    <source>
        <dbReference type="Proteomes" id="UP000095472"/>
    </source>
</evidence>
<organism evidence="1 2">
    <name type="scientific">Desertifilum tharense IPPAS B-1220</name>
    <dbReference type="NCBI Taxonomy" id="1781255"/>
    <lineage>
        <taxon>Bacteria</taxon>
        <taxon>Bacillati</taxon>
        <taxon>Cyanobacteriota</taxon>
        <taxon>Cyanophyceae</taxon>
        <taxon>Desertifilales</taxon>
        <taxon>Desertifilaceae</taxon>
        <taxon>Desertifilum</taxon>
    </lineage>
</organism>
<gene>
    <name evidence="1" type="ORF">BH720_036265</name>
</gene>
<dbReference type="Proteomes" id="UP000095472">
    <property type="component" value="Chromosome"/>
</dbReference>
<dbReference type="EC" id="2.4.-.-" evidence="1"/>